<dbReference type="Proteomes" id="UP000427071">
    <property type="component" value="Chromosome"/>
</dbReference>
<organism evidence="2 3">
    <name type="scientific">Corynebacterium kalinowskii</name>
    <dbReference type="NCBI Taxonomy" id="2675216"/>
    <lineage>
        <taxon>Bacteria</taxon>
        <taxon>Bacillati</taxon>
        <taxon>Actinomycetota</taxon>
        <taxon>Actinomycetes</taxon>
        <taxon>Mycobacteriales</taxon>
        <taxon>Corynebacteriaceae</taxon>
        <taxon>Corynebacterium</taxon>
    </lineage>
</organism>
<keyword evidence="3" id="KW-1185">Reference proteome</keyword>
<keyword evidence="1" id="KW-0472">Membrane</keyword>
<evidence type="ECO:0000313" key="2">
    <source>
        <dbReference type="EMBL" id="QGU02589.1"/>
    </source>
</evidence>
<evidence type="ECO:0008006" key="4">
    <source>
        <dbReference type="Google" id="ProtNLM"/>
    </source>
</evidence>
<dbReference type="AlphaFoldDB" id="A0A6B8VHV3"/>
<proteinExistence type="predicted"/>
<keyword evidence="1" id="KW-1133">Transmembrane helix</keyword>
<gene>
    <name evidence="2" type="ORF">CKALI_08650</name>
</gene>
<keyword evidence="1" id="KW-0812">Transmembrane</keyword>
<sequence>MWKLRSTTSIHSQVARDSSFAGTRATIFFVTRTSTRIGLGLLVLGILGSFVVGTITLDETAVEPPQLPLLEEGVAALSDYVDREALDNFSEYPGGTQLTFVRLSDGQHHGSATERFPRPALSLAKLYIADYVLLTGDKEDHDSAVEMIEASDDVVADQLMEKYPEAIDDTARRYELWSTFAGETWGTSQTSTYDVVKFLRLKLQHDPDSDLLDAMHYSHEFAYDGYQQNFGTSTLPGARGTKWGWSDDRELHSSVSFGDDFVVAAAVQGSADDLTALVKRHVEPVLAR</sequence>
<feature type="transmembrane region" description="Helical" evidence="1">
    <location>
        <begin position="37"/>
        <end position="57"/>
    </location>
</feature>
<dbReference type="InterPro" id="IPR012338">
    <property type="entry name" value="Beta-lactam/transpept-like"/>
</dbReference>
<reference evidence="3" key="1">
    <citation type="submission" date="2019-11" db="EMBL/GenBank/DDBJ databases">
        <title>Complete genome sequence of Corynebacterium kalinowskii 1959, a novel Corynebacterium species isolated from soil of a small paddock in Vilsendorf, Germany.</title>
        <authorList>
            <person name="Schaffert L."/>
            <person name="Ruwe M."/>
            <person name="Milse J."/>
            <person name="Hanuschka K."/>
            <person name="Ortseifen V."/>
            <person name="Droste J."/>
            <person name="Brandt D."/>
            <person name="Schlueter L."/>
            <person name="Kutter Y."/>
            <person name="Vinke S."/>
            <person name="Viehoefer P."/>
            <person name="Jacob L."/>
            <person name="Luebke N.-C."/>
            <person name="Schulte-Berndt E."/>
            <person name="Hain C."/>
            <person name="Linder M."/>
            <person name="Schmidt P."/>
            <person name="Wollenschlaeger L."/>
            <person name="Luttermann T."/>
            <person name="Thieme E."/>
            <person name="Hassa J."/>
            <person name="Haak M."/>
            <person name="Wittchen M."/>
            <person name="Mentz A."/>
            <person name="Persicke M."/>
            <person name="Busche T."/>
            <person name="Ruckert C."/>
        </authorList>
    </citation>
    <scope>NUCLEOTIDE SEQUENCE [LARGE SCALE GENOMIC DNA]</scope>
    <source>
        <strain evidence="3">1959</strain>
    </source>
</reference>
<dbReference type="KEGG" id="ckw:CKALI_08650"/>
<dbReference type="SUPFAM" id="SSF56601">
    <property type="entry name" value="beta-lactamase/transpeptidase-like"/>
    <property type="match status" value="1"/>
</dbReference>
<evidence type="ECO:0000256" key="1">
    <source>
        <dbReference type="SAM" id="Phobius"/>
    </source>
</evidence>
<accession>A0A6B8VHV3</accession>
<evidence type="ECO:0000313" key="3">
    <source>
        <dbReference type="Proteomes" id="UP000427071"/>
    </source>
</evidence>
<protein>
    <recommendedName>
        <fullName evidence="4">Serine hydrolase</fullName>
    </recommendedName>
</protein>
<name>A0A6B8VHV3_9CORY</name>
<dbReference type="Gene3D" id="3.40.710.10">
    <property type="entry name" value="DD-peptidase/beta-lactamase superfamily"/>
    <property type="match status" value="1"/>
</dbReference>
<dbReference type="EMBL" id="CP046452">
    <property type="protein sequence ID" value="QGU02589.1"/>
    <property type="molecule type" value="Genomic_DNA"/>
</dbReference>